<organism evidence="1 2">
    <name type="scientific">Choanephora cucurbitarum</name>
    <dbReference type="NCBI Taxonomy" id="101091"/>
    <lineage>
        <taxon>Eukaryota</taxon>
        <taxon>Fungi</taxon>
        <taxon>Fungi incertae sedis</taxon>
        <taxon>Mucoromycota</taxon>
        <taxon>Mucoromycotina</taxon>
        <taxon>Mucoromycetes</taxon>
        <taxon>Mucorales</taxon>
        <taxon>Mucorineae</taxon>
        <taxon>Choanephoraceae</taxon>
        <taxon>Choanephoroideae</taxon>
        <taxon>Choanephora</taxon>
    </lineage>
</organism>
<dbReference type="EMBL" id="LUGH01000227">
    <property type="protein sequence ID" value="OBZ87375.1"/>
    <property type="molecule type" value="Genomic_DNA"/>
</dbReference>
<gene>
    <name evidence="1" type="ORF">A0J61_04577</name>
</gene>
<sequence>MQQQEVFKSPSNTTLSLQQVNNTQNLDQLENDYYLIVKNVTESTIHEIMESALETFETIHQLQLSGRDDCRTSANDFKQTLKKQLSQSSKELLAAVRPSLEQVQNKNLNQDELNQHMSHQLGVTVLNPAETAHRIIAEVYVHHNKGTQSTVWKIFRMLVDKQWTDMLQHEANESSALQAWLSSWLTDIEVVMKVEFDNRLH</sequence>
<accession>A0A1C7NE49</accession>
<evidence type="ECO:0000313" key="2">
    <source>
        <dbReference type="Proteomes" id="UP000093000"/>
    </source>
</evidence>
<dbReference type="STRING" id="101091.A0A1C7NE49"/>
<dbReference type="AlphaFoldDB" id="A0A1C7NE49"/>
<evidence type="ECO:0000313" key="1">
    <source>
        <dbReference type="EMBL" id="OBZ87375.1"/>
    </source>
</evidence>
<name>A0A1C7NE49_9FUNG</name>
<dbReference type="OrthoDB" id="2222796at2759"/>
<dbReference type="InParanoid" id="A0A1C7NE49"/>
<reference evidence="1 2" key="1">
    <citation type="submission" date="2016-03" db="EMBL/GenBank/DDBJ databases">
        <title>Choanephora cucurbitarum.</title>
        <authorList>
            <person name="Min B."/>
            <person name="Park H."/>
            <person name="Park J.-H."/>
            <person name="Shin H.-D."/>
            <person name="Choi I.-G."/>
        </authorList>
    </citation>
    <scope>NUCLEOTIDE SEQUENCE [LARGE SCALE GENOMIC DNA]</scope>
    <source>
        <strain evidence="1 2">KUS-F28377</strain>
    </source>
</reference>
<proteinExistence type="predicted"/>
<comment type="caution">
    <text evidence="1">The sequence shown here is derived from an EMBL/GenBank/DDBJ whole genome shotgun (WGS) entry which is preliminary data.</text>
</comment>
<dbReference type="Proteomes" id="UP000093000">
    <property type="component" value="Unassembled WGS sequence"/>
</dbReference>
<keyword evidence="2" id="KW-1185">Reference proteome</keyword>
<protein>
    <submittedName>
        <fullName evidence="1">Uncharacterized protein</fullName>
    </submittedName>
</protein>